<dbReference type="Proteomes" id="UP000199028">
    <property type="component" value="Unassembled WGS sequence"/>
</dbReference>
<reference evidence="2" key="1">
    <citation type="submission" date="2016-10" db="EMBL/GenBank/DDBJ databases">
        <authorList>
            <person name="Varghese N."/>
            <person name="Submissions S."/>
        </authorList>
    </citation>
    <scope>NUCLEOTIDE SEQUENCE [LARGE SCALE GENOMIC DNA]</scope>
    <source>
        <strain evidence="2">CGMCC 4.578</strain>
    </source>
</reference>
<accession>A0A1H9F9F6</accession>
<dbReference type="AlphaFoldDB" id="A0A1H9F9F6"/>
<dbReference type="EMBL" id="FOFT01000002">
    <property type="protein sequence ID" value="SEQ34586.1"/>
    <property type="molecule type" value="Genomic_DNA"/>
</dbReference>
<keyword evidence="2" id="KW-1185">Reference proteome</keyword>
<evidence type="ECO:0000313" key="2">
    <source>
        <dbReference type="Proteomes" id="UP000199028"/>
    </source>
</evidence>
<name>A0A1H9F9F6_9PSEU</name>
<proteinExistence type="predicted"/>
<sequence length="58" mass="6716">MYARHSTNSPYLRGVIYLVTLEVHIPYWTVADSFARSPPPPNFWRSVTHRTKPEFAPG</sequence>
<evidence type="ECO:0000313" key="1">
    <source>
        <dbReference type="EMBL" id="SEQ34586.1"/>
    </source>
</evidence>
<organism evidence="1 2">
    <name type="scientific">Lentzea flaviverrucosa</name>
    <dbReference type="NCBI Taxonomy" id="200379"/>
    <lineage>
        <taxon>Bacteria</taxon>
        <taxon>Bacillati</taxon>
        <taxon>Actinomycetota</taxon>
        <taxon>Actinomycetes</taxon>
        <taxon>Pseudonocardiales</taxon>
        <taxon>Pseudonocardiaceae</taxon>
        <taxon>Lentzea</taxon>
    </lineage>
</organism>
<gene>
    <name evidence="1" type="ORF">SAMN05216195_102201</name>
</gene>
<protein>
    <submittedName>
        <fullName evidence="1">Uncharacterized protein</fullName>
    </submittedName>
</protein>